<dbReference type="Proteomes" id="UP000887226">
    <property type="component" value="Unassembled WGS sequence"/>
</dbReference>
<gene>
    <name evidence="2" type="ORF">BJ878DRAFT_423687</name>
</gene>
<organism evidence="2 3">
    <name type="scientific">Calycina marina</name>
    <dbReference type="NCBI Taxonomy" id="1763456"/>
    <lineage>
        <taxon>Eukaryota</taxon>
        <taxon>Fungi</taxon>
        <taxon>Dikarya</taxon>
        <taxon>Ascomycota</taxon>
        <taxon>Pezizomycotina</taxon>
        <taxon>Leotiomycetes</taxon>
        <taxon>Helotiales</taxon>
        <taxon>Pezizellaceae</taxon>
        <taxon>Calycina</taxon>
    </lineage>
</organism>
<name>A0A9P7Z199_9HELO</name>
<dbReference type="Pfam" id="PF00339">
    <property type="entry name" value="Arrestin_N"/>
    <property type="match status" value="1"/>
</dbReference>
<evidence type="ECO:0000313" key="2">
    <source>
        <dbReference type="EMBL" id="KAG9243401.1"/>
    </source>
</evidence>
<accession>A0A9P7Z199</accession>
<evidence type="ECO:0000313" key="3">
    <source>
        <dbReference type="Proteomes" id="UP000887226"/>
    </source>
</evidence>
<protein>
    <recommendedName>
        <fullName evidence="1">Arrestin-like N-terminal domain-containing protein</fullName>
    </recommendedName>
</protein>
<dbReference type="AlphaFoldDB" id="A0A9P7Z199"/>
<dbReference type="EMBL" id="MU253981">
    <property type="protein sequence ID" value="KAG9243401.1"/>
    <property type="molecule type" value="Genomic_DNA"/>
</dbReference>
<dbReference type="OrthoDB" id="2283785at2759"/>
<dbReference type="InterPro" id="IPR014752">
    <property type="entry name" value="Arrestin-like_C"/>
</dbReference>
<dbReference type="Gene3D" id="2.60.40.640">
    <property type="match status" value="1"/>
</dbReference>
<dbReference type="PANTHER" id="PTHR31904:SF1">
    <property type="entry name" value="BYPASS OF STOP CODON PROTEIN 5-RELATED"/>
    <property type="match status" value="1"/>
</dbReference>
<comment type="caution">
    <text evidence="2">The sequence shown here is derived from an EMBL/GenBank/DDBJ whole genome shotgun (WGS) entry which is preliminary data.</text>
</comment>
<dbReference type="PANTHER" id="PTHR31904">
    <property type="entry name" value="BYPASS OF STOP CODON PROTEIN 5-RELATED"/>
    <property type="match status" value="1"/>
</dbReference>
<proteinExistence type="predicted"/>
<dbReference type="InterPro" id="IPR039634">
    <property type="entry name" value="Bul1-like"/>
</dbReference>
<sequence>MHYASLYGATLNSTGTAGIGFTSRALALTTKPETKLEVEIDMKHHNDDTVYTTFDSITGNVNITAPSTSRFDEVRITFEGSTKTYVENLSPHSSKSRTTALHTFLKLTMPVRESDYPQPPVVEAGKTHTFPFNFAVPAQLLPHACNHTCSTDHVHEAHLQLPPSMGKIVDKDYVYDDMAPEMTKIKYAVKVRVIRQGDSDENEMTLAEAAKTLRVIPRVAEAPPLSVTNEDDYVLSKTKSLRKGMFSGKLGKITVSSAQPRAIVLPAPSPERAAPKTTVATVDLRFDPHDAASDPPRLGGLTTKLKIASFFFVQTAEDFPTRSSMMFSMEAARGVFKSTVPISSLCVEAVTWHKHTAPFRRNSDWSSCSSDCSESGPGDAQKPYYTATILAPINLPMKKRFLPTFHSCIASRTYAIDMTLSIHTPGTGVPAYSVSLHVPVQIAADGNKTALAELTAAEAAQELQEADEFFRPRVLSIPNEERIGNSVLPGALTDLPPSYEDYSLLATMVDPGRS</sequence>
<dbReference type="InterPro" id="IPR011021">
    <property type="entry name" value="Arrestin-like_N"/>
</dbReference>
<feature type="domain" description="Arrestin-like N-terminal" evidence="1">
    <location>
        <begin position="41"/>
        <end position="162"/>
    </location>
</feature>
<keyword evidence="3" id="KW-1185">Reference proteome</keyword>
<reference evidence="2" key="1">
    <citation type="journal article" date="2021" name="IMA Fungus">
        <title>Genomic characterization of three marine fungi, including Emericellopsis atlantica sp. nov. with signatures of a generalist lifestyle and marine biomass degradation.</title>
        <authorList>
            <person name="Hagestad O.C."/>
            <person name="Hou L."/>
            <person name="Andersen J.H."/>
            <person name="Hansen E.H."/>
            <person name="Altermark B."/>
            <person name="Li C."/>
            <person name="Kuhnert E."/>
            <person name="Cox R.J."/>
            <person name="Crous P.W."/>
            <person name="Spatafora J.W."/>
            <person name="Lail K."/>
            <person name="Amirebrahimi M."/>
            <person name="Lipzen A."/>
            <person name="Pangilinan J."/>
            <person name="Andreopoulos W."/>
            <person name="Hayes R.D."/>
            <person name="Ng V."/>
            <person name="Grigoriev I.V."/>
            <person name="Jackson S.A."/>
            <person name="Sutton T.D.S."/>
            <person name="Dobson A.D.W."/>
            <person name="Rama T."/>
        </authorList>
    </citation>
    <scope>NUCLEOTIDE SEQUENCE</scope>
    <source>
        <strain evidence="2">TRa3180A</strain>
    </source>
</reference>
<evidence type="ECO:0000259" key="1">
    <source>
        <dbReference type="Pfam" id="PF00339"/>
    </source>
</evidence>